<protein>
    <submittedName>
        <fullName evidence="2">Chemotaxis-related protein WspB</fullName>
    </submittedName>
</protein>
<dbReference type="Gene3D" id="2.30.30.40">
    <property type="entry name" value="SH3 Domains"/>
    <property type="match status" value="1"/>
</dbReference>
<dbReference type="Gene3D" id="2.40.50.180">
    <property type="entry name" value="CheA-289, Domain 4"/>
    <property type="match status" value="1"/>
</dbReference>
<dbReference type="GO" id="GO:0005829">
    <property type="term" value="C:cytosol"/>
    <property type="evidence" value="ECO:0007669"/>
    <property type="project" value="TreeGrafter"/>
</dbReference>
<feature type="domain" description="CheW-like" evidence="1">
    <location>
        <begin position="15"/>
        <end position="158"/>
    </location>
</feature>
<dbReference type="SUPFAM" id="SSF50341">
    <property type="entry name" value="CheW-like"/>
    <property type="match status" value="1"/>
</dbReference>
<dbReference type="GO" id="GO:0006935">
    <property type="term" value="P:chemotaxis"/>
    <property type="evidence" value="ECO:0007669"/>
    <property type="project" value="InterPro"/>
</dbReference>
<dbReference type="Proteomes" id="UP000242915">
    <property type="component" value="Unassembled WGS sequence"/>
</dbReference>
<dbReference type="InterPro" id="IPR002545">
    <property type="entry name" value="CheW-lke_dom"/>
</dbReference>
<reference evidence="3" key="1">
    <citation type="submission" date="2017-06" db="EMBL/GenBank/DDBJ databases">
        <authorList>
            <person name="Varghese N."/>
            <person name="Submissions S."/>
        </authorList>
    </citation>
    <scope>NUCLEOTIDE SEQUENCE [LARGE SCALE GENOMIC DNA]</scope>
    <source>
        <strain evidence="3">CIP 108523</strain>
    </source>
</reference>
<accession>A0A238ZJU9</accession>
<dbReference type="PANTHER" id="PTHR22617:SF43">
    <property type="entry name" value="PROTEIN PILI"/>
    <property type="match status" value="1"/>
</dbReference>
<sequence>MSAPATYQQARRQRGELYLLFSLGKDRYALDVHAISAVLPMQRFKAIPDAPKWVSGLFVFRGEPLPVIDLCQLVFANPAQSRASTRLVVVRYLSSQAQPVQLGLILEQATDTQRLREDGFSSNPVQNPTAPYLGMVQQTAGGMVQRISVEQLLTDEVRALLVRDAVDDPTHE</sequence>
<keyword evidence="3" id="KW-1185">Reference proteome</keyword>
<gene>
    <name evidence="2" type="ORF">SAMN05216255_0477</name>
</gene>
<dbReference type="SMART" id="SM00260">
    <property type="entry name" value="CheW"/>
    <property type="match status" value="1"/>
</dbReference>
<dbReference type="InterPro" id="IPR036061">
    <property type="entry name" value="CheW-like_dom_sf"/>
</dbReference>
<dbReference type="PANTHER" id="PTHR22617">
    <property type="entry name" value="CHEMOTAXIS SENSOR HISTIDINE KINASE-RELATED"/>
    <property type="match status" value="1"/>
</dbReference>
<dbReference type="EMBL" id="FZOG01000001">
    <property type="protein sequence ID" value="SNR83452.1"/>
    <property type="molecule type" value="Genomic_DNA"/>
</dbReference>
<dbReference type="RefSeq" id="WP_089358669.1">
    <property type="nucleotide sequence ID" value="NZ_FZOG01000001.1"/>
</dbReference>
<proteinExistence type="predicted"/>
<dbReference type="Pfam" id="PF01584">
    <property type="entry name" value="CheW"/>
    <property type="match status" value="1"/>
</dbReference>
<evidence type="ECO:0000313" key="3">
    <source>
        <dbReference type="Proteomes" id="UP000242915"/>
    </source>
</evidence>
<dbReference type="InterPro" id="IPR039315">
    <property type="entry name" value="CheW"/>
</dbReference>
<evidence type="ECO:0000313" key="2">
    <source>
        <dbReference type="EMBL" id="SNR83452.1"/>
    </source>
</evidence>
<name>A0A238ZJU9_9PSED</name>
<organism evidence="2 3">
    <name type="scientific">Pseudomonas segetis</name>
    <dbReference type="NCBI Taxonomy" id="298908"/>
    <lineage>
        <taxon>Bacteria</taxon>
        <taxon>Pseudomonadati</taxon>
        <taxon>Pseudomonadota</taxon>
        <taxon>Gammaproteobacteria</taxon>
        <taxon>Pseudomonadales</taxon>
        <taxon>Pseudomonadaceae</taxon>
        <taxon>Pseudomonas</taxon>
    </lineage>
</organism>
<dbReference type="GO" id="GO:0007165">
    <property type="term" value="P:signal transduction"/>
    <property type="evidence" value="ECO:0007669"/>
    <property type="project" value="InterPro"/>
</dbReference>
<dbReference type="AlphaFoldDB" id="A0A238ZJU9"/>
<dbReference type="PROSITE" id="PS50851">
    <property type="entry name" value="CHEW"/>
    <property type="match status" value="1"/>
</dbReference>
<evidence type="ECO:0000259" key="1">
    <source>
        <dbReference type="PROSITE" id="PS50851"/>
    </source>
</evidence>